<dbReference type="EMBL" id="CACTIH010005498">
    <property type="protein sequence ID" value="CAA2995347.1"/>
    <property type="molecule type" value="Genomic_DNA"/>
</dbReference>
<protein>
    <submittedName>
        <fullName evidence="2">Uncharacterized protein</fullName>
    </submittedName>
</protein>
<name>A0A8S0SRB9_OLEEU</name>
<dbReference type="Proteomes" id="UP000594638">
    <property type="component" value="Unassembled WGS sequence"/>
</dbReference>
<proteinExistence type="predicted"/>
<feature type="region of interest" description="Disordered" evidence="1">
    <location>
        <begin position="1"/>
        <end position="43"/>
    </location>
</feature>
<feature type="compositionally biased region" description="Basic and acidic residues" evidence="1">
    <location>
        <begin position="142"/>
        <end position="158"/>
    </location>
</feature>
<sequence length="276" mass="30261">MNGFGPSNAIEGYVPQRDRDLRPRQVKNPRKCMHVAESEPKREEANELDIIFNDMNFSSSKITQDEYSISKLPGPRKIVPHIKGEDPKGKVSREDARDEESTVQNPAATVGSILEAKLYKSDKNKSGDDKLNVLEVSPGNRQNDHSRKAMKEETDYNHGKLSTATSTKLKSYLKTSDEKKAIRSATWADENAPSEGDVEVGEESYRFSSAKACASAPSQAAEAVASGKFDVSDAAGVIILPPPHELDEAEPQQNGDVMDTDPSVLKWPSKPGFTKS</sequence>
<evidence type="ECO:0000313" key="3">
    <source>
        <dbReference type="Proteomes" id="UP000594638"/>
    </source>
</evidence>
<evidence type="ECO:0000313" key="2">
    <source>
        <dbReference type="EMBL" id="CAA2995347.1"/>
    </source>
</evidence>
<feature type="compositionally biased region" description="Basic and acidic residues" evidence="1">
    <location>
        <begin position="82"/>
        <end position="100"/>
    </location>
</feature>
<accession>A0A8S0SRB9</accession>
<feature type="compositionally biased region" description="Basic and acidic residues" evidence="1">
    <location>
        <begin position="117"/>
        <end position="132"/>
    </location>
</feature>
<dbReference type="Gramene" id="OE9A080371T1">
    <property type="protein sequence ID" value="OE9A080371C1"/>
    <property type="gene ID" value="OE9A080371"/>
</dbReference>
<feature type="compositionally biased region" description="Basic and acidic residues" evidence="1">
    <location>
        <begin position="34"/>
        <end position="43"/>
    </location>
</feature>
<feature type="region of interest" description="Disordered" evidence="1">
    <location>
        <begin position="242"/>
        <end position="276"/>
    </location>
</feature>
<dbReference type="OrthoDB" id="2590500at2759"/>
<evidence type="ECO:0000256" key="1">
    <source>
        <dbReference type="SAM" id="MobiDB-lite"/>
    </source>
</evidence>
<keyword evidence="3" id="KW-1185">Reference proteome</keyword>
<comment type="caution">
    <text evidence="2">The sequence shown here is derived from an EMBL/GenBank/DDBJ whole genome shotgun (WGS) entry which is preliminary data.</text>
</comment>
<feature type="region of interest" description="Disordered" evidence="1">
    <location>
        <begin position="71"/>
        <end position="162"/>
    </location>
</feature>
<reference evidence="2 3" key="1">
    <citation type="submission" date="2019-12" db="EMBL/GenBank/DDBJ databases">
        <authorList>
            <person name="Alioto T."/>
            <person name="Alioto T."/>
            <person name="Gomez Garrido J."/>
        </authorList>
    </citation>
    <scope>NUCLEOTIDE SEQUENCE [LARGE SCALE GENOMIC DNA]</scope>
</reference>
<organism evidence="2 3">
    <name type="scientific">Olea europaea subsp. europaea</name>
    <dbReference type="NCBI Taxonomy" id="158383"/>
    <lineage>
        <taxon>Eukaryota</taxon>
        <taxon>Viridiplantae</taxon>
        <taxon>Streptophyta</taxon>
        <taxon>Embryophyta</taxon>
        <taxon>Tracheophyta</taxon>
        <taxon>Spermatophyta</taxon>
        <taxon>Magnoliopsida</taxon>
        <taxon>eudicotyledons</taxon>
        <taxon>Gunneridae</taxon>
        <taxon>Pentapetalae</taxon>
        <taxon>asterids</taxon>
        <taxon>lamiids</taxon>
        <taxon>Lamiales</taxon>
        <taxon>Oleaceae</taxon>
        <taxon>Oleeae</taxon>
        <taxon>Olea</taxon>
    </lineage>
</organism>
<dbReference type="AlphaFoldDB" id="A0A8S0SRB9"/>
<feature type="compositionally biased region" description="Basic residues" evidence="1">
    <location>
        <begin position="24"/>
        <end position="33"/>
    </location>
</feature>
<gene>
    <name evidence="2" type="ORF">OLEA9_A080371</name>
</gene>